<evidence type="ECO:0000256" key="12">
    <source>
        <dbReference type="ARBA" id="ARBA00023264"/>
    </source>
</evidence>
<evidence type="ECO:0000256" key="6">
    <source>
        <dbReference type="ARBA" id="ARBA00022741"/>
    </source>
</evidence>
<dbReference type="SMART" id="SM00046">
    <property type="entry name" value="DAGKc"/>
    <property type="match status" value="1"/>
</dbReference>
<evidence type="ECO:0000256" key="1">
    <source>
        <dbReference type="ARBA" id="ARBA00001946"/>
    </source>
</evidence>
<dbReference type="PANTHER" id="PTHR12358">
    <property type="entry name" value="SPHINGOSINE KINASE"/>
    <property type="match status" value="1"/>
</dbReference>
<dbReference type="InterPro" id="IPR050187">
    <property type="entry name" value="Lipid_Phosphate_FormReg"/>
</dbReference>
<dbReference type="PANTHER" id="PTHR12358:SF106">
    <property type="entry name" value="LIPID KINASE YEGS"/>
    <property type="match status" value="1"/>
</dbReference>
<dbReference type="Proteomes" id="UP001157946">
    <property type="component" value="Unassembled WGS sequence"/>
</dbReference>
<comment type="caution">
    <text evidence="14">The sequence shown here is derived from an EMBL/GenBank/DDBJ whole genome shotgun (WGS) entry which is preliminary data.</text>
</comment>
<name>A0AA46AG46_9BACL</name>
<proteinExistence type="inferred from homology"/>
<evidence type="ECO:0000256" key="3">
    <source>
        <dbReference type="ARBA" id="ARBA00022516"/>
    </source>
</evidence>
<dbReference type="EMBL" id="FXTU01000004">
    <property type="protein sequence ID" value="SMP23424.1"/>
    <property type="molecule type" value="Genomic_DNA"/>
</dbReference>
<dbReference type="NCBIfam" id="NF009874">
    <property type="entry name" value="PRK13337.1"/>
    <property type="match status" value="1"/>
</dbReference>
<keyword evidence="7 14" id="KW-0418">Kinase</keyword>
<dbReference type="Pfam" id="PF00781">
    <property type="entry name" value="DAGK_cat"/>
    <property type="match status" value="1"/>
</dbReference>
<dbReference type="InterPro" id="IPR016064">
    <property type="entry name" value="NAD/diacylglycerol_kinase_sf"/>
</dbReference>
<dbReference type="PROSITE" id="PS50146">
    <property type="entry name" value="DAGK"/>
    <property type="match status" value="1"/>
</dbReference>
<sequence>MKRARLIYNPTAGRELVVKQLPQLLTKLEQAGFETSCYATTERWTAAEEARQAAERQFDVVIAAGGDGTIHEVVNGLAGCEHPPKLGILPAGTTNDLARALRLPRDILAACDVITGSRTTLVDVGKFGERYFINVAAAGRITEVTYEAPSRLKTMMGPFAYYAKAIEKLGTLHKPFPLRLQTPRGEWEAEVLLFIIANSVSVGGFERLAPTADISDGLFDVLVVPKTNMADLLQLATLAMKGEHVHDSRVVYFQTEQIDVDTPETLKLNLDGEHGGELVGRFEIVPHRLEIFCP</sequence>
<comment type="similarity">
    <text evidence="2">Belongs to the diacylglycerol/lipid kinase family.</text>
</comment>
<evidence type="ECO:0000256" key="11">
    <source>
        <dbReference type="ARBA" id="ARBA00023209"/>
    </source>
</evidence>
<dbReference type="GO" id="GO:0046872">
    <property type="term" value="F:metal ion binding"/>
    <property type="evidence" value="ECO:0007669"/>
    <property type="project" value="UniProtKB-KW"/>
</dbReference>
<keyword evidence="3" id="KW-0444">Lipid biosynthesis</keyword>
<dbReference type="InterPro" id="IPR005218">
    <property type="entry name" value="Diacylglycerol/lipid_kinase"/>
</dbReference>
<dbReference type="Gene3D" id="2.60.200.40">
    <property type="match status" value="1"/>
</dbReference>
<keyword evidence="10" id="KW-0443">Lipid metabolism</keyword>
<keyword evidence="9" id="KW-0460">Magnesium</keyword>
<keyword evidence="4" id="KW-0808">Transferase</keyword>
<evidence type="ECO:0000256" key="7">
    <source>
        <dbReference type="ARBA" id="ARBA00022777"/>
    </source>
</evidence>
<dbReference type="AlphaFoldDB" id="A0AA46AG46"/>
<dbReference type="GO" id="GO:0008654">
    <property type="term" value="P:phospholipid biosynthetic process"/>
    <property type="evidence" value="ECO:0007669"/>
    <property type="project" value="UniProtKB-KW"/>
</dbReference>
<feature type="domain" description="DAGKc" evidence="13">
    <location>
        <begin position="1"/>
        <end position="131"/>
    </location>
</feature>
<evidence type="ECO:0000256" key="9">
    <source>
        <dbReference type="ARBA" id="ARBA00022842"/>
    </source>
</evidence>
<dbReference type="GO" id="GO:0004143">
    <property type="term" value="F:ATP-dependent diacylglycerol kinase activity"/>
    <property type="evidence" value="ECO:0007669"/>
    <property type="project" value="TreeGrafter"/>
</dbReference>
<keyword evidence="11" id="KW-0594">Phospholipid biosynthesis</keyword>
<dbReference type="InterPro" id="IPR017438">
    <property type="entry name" value="ATP-NAD_kinase_N"/>
</dbReference>
<accession>A0AA46AG46</accession>
<keyword evidence="6" id="KW-0547">Nucleotide-binding</keyword>
<dbReference type="Pfam" id="PF19279">
    <property type="entry name" value="YegS_C"/>
    <property type="match status" value="1"/>
</dbReference>
<dbReference type="InterPro" id="IPR001206">
    <property type="entry name" value="Diacylglycerol_kinase_cat_dom"/>
</dbReference>
<reference evidence="14" key="1">
    <citation type="submission" date="2017-05" db="EMBL/GenBank/DDBJ databases">
        <authorList>
            <person name="Varghese N."/>
            <person name="Submissions S."/>
        </authorList>
    </citation>
    <scope>NUCLEOTIDE SEQUENCE</scope>
    <source>
        <strain evidence="14">DSM 45262</strain>
    </source>
</reference>
<protein>
    <submittedName>
        <fullName evidence="14">Diacylglycerol kinase</fullName>
    </submittedName>
</protein>
<keyword evidence="15" id="KW-1185">Reference proteome</keyword>
<evidence type="ECO:0000259" key="13">
    <source>
        <dbReference type="PROSITE" id="PS50146"/>
    </source>
</evidence>
<dbReference type="SUPFAM" id="SSF111331">
    <property type="entry name" value="NAD kinase/diacylglycerol kinase-like"/>
    <property type="match status" value="1"/>
</dbReference>
<dbReference type="NCBIfam" id="TIGR00147">
    <property type="entry name" value="YegS/Rv2252/BmrU family lipid kinase"/>
    <property type="match status" value="1"/>
</dbReference>
<evidence type="ECO:0000256" key="2">
    <source>
        <dbReference type="ARBA" id="ARBA00005983"/>
    </source>
</evidence>
<evidence type="ECO:0000256" key="10">
    <source>
        <dbReference type="ARBA" id="ARBA00023098"/>
    </source>
</evidence>
<keyword evidence="8" id="KW-0067">ATP-binding</keyword>
<dbReference type="Gene3D" id="3.40.50.10330">
    <property type="entry name" value="Probable inorganic polyphosphate/atp-NAD kinase, domain 1"/>
    <property type="match status" value="1"/>
</dbReference>
<keyword evidence="12" id="KW-1208">Phospholipid metabolism</keyword>
<keyword evidence="5" id="KW-0479">Metal-binding</keyword>
<comment type="cofactor">
    <cofactor evidence="1">
        <name>Mg(2+)</name>
        <dbReference type="ChEBI" id="CHEBI:18420"/>
    </cofactor>
</comment>
<evidence type="ECO:0000256" key="4">
    <source>
        <dbReference type="ARBA" id="ARBA00022679"/>
    </source>
</evidence>
<dbReference type="RefSeq" id="WP_102993300.1">
    <property type="nucleotide sequence ID" value="NZ_FXTU01000004.1"/>
</dbReference>
<evidence type="ECO:0000313" key="14">
    <source>
        <dbReference type="EMBL" id="SMP23424.1"/>
    </source>
</evidence>
<dbReference type="GO" id="GO:0005524">
    <property type="term" value="F:ATP binding"/>
    <property type="evidence" value="ECO:0007669"/>
    <property type="project" value="UniProtKB-KW"/>
</dbReference>
<dbReference type="InterPro" id="IPR045540">
    <property type="entry name" value="YegS/DAGK_C"/>
</dbReference>
<evidence type="ECO:0000256" key="8">
    <source>
        <dbReference type="ARBA" id="ARBA00022840"/>
    </source>
</evidence>
<gene>
    <name evidence="14" type="ORF">SAMN06265361_104209</name>
</gene>
<organism evidence="14 15">
    <name type="scientific">Laceyella tengchongensis</name>
    <dbReference type="NCBI Taxonomy" id="574699"/>
    <lineage>
        <taxon>Bacteria</taxon>
        <taxon>Bacillati</taxon>
        <taxon>Bacillota</taxon>
        <taxon>Bacilli</taxon>
        <taxon>Bacillales</taxon>
        <taxon>Thermoactinomycetaceae</taxon>
        <taxon>Laceyella</taxon>
    </lineage>
</organism>
<evidence type="ECO:0000313" key="15">
    <source>
        <dbReference type="Proteomes" id="UP001157946"/>
    </source>
</evidence>
<evidence type="ECO:0000256" key="5">
    <source>
        <dbReference type="ARBA" id="ARBA00022723"/>
    </source>
</evidence>
<dbReference type="GO" id="GO:0005886">
    <property type="term" value="C:plasma membrane"/>
    <property type="evidence" value="ECO:0007669"/>
    <property type="project" value="TreeGrafter"/>
</dbReference>